<dbReference type="EMBL" id="JAULSU010000001">
    <property type="protein sequence ID" value="KAK0631374.1"/>
    <property type="molecule type" value="Genomic_DNA"/>
</dbReference>
<evidence type="ECO:0000259" key="1">
    <source>
        <dbReference type="Pfam" id="PF13924"/>
    </source>
</evidence>
<evidence type="ECO:0000313" key="3">
    <source>
        <dbReference type="Proteomes" id="UP001175000"/>
    </source>
</evidence>
<dbReference type="AlphaFoldDB" id="A0AA39XCG8"/>
<feature type="non-terminal residue" evidence="2">
    <location>
        <position position="1"/>
    </location>
</feature>
<dbReference type="Pfam" id="PF13924">
    <property type="entry name" value="Lipocalin_5"/>
    <property type="match status" value="1"/>
</dbReference>
<evidence type="ECO:0000313" key="2">
    <source>
        <dbReference type="EMBL" id="KAK0631374.1"/>
    </source>
</evidence>
<protein>
    <recommendedName>
        <fullName evidence="1">Lipocalin-like domain-containing protein</fullName>
    </recommendedName>
</protein>
<dbReference type="Proteomes" id="UP001175000">
    <property type="component" value="Unassembled WGS sequence"/>
</dbReference>
<dbReference type="InterPro" id="IPR024311">
    <property type="entry name" value="Lipocalin-like"/>
</dbReference>
<comment type="caution">
    <text evidence="2">The sequence shown here is derived from an EMBL/GenBank/DDBJ whole genome shotgun (WGS) entry which is preliminary data.</text>
</comment>
<sequence>STEPAQRPPHLIANEVTNGTDTDWALIGKYALAYSGPFSINASVPATRKRGHVLHGPLTVANLPSLEGRILARDYLVFKKGGEEFLNLSITNAEARRRADVLWMRIA</sequence>
<accession>A0AA39XCG8</accession>
<proteinExistence type="predicted"/>
<feature type="domain" description="Lipocalin-like" evidence="1">
    <location>
        <begin position="5"/>
        <end position="104"/>
    </location>
</feature>
<keyword evidence="3" id="KW-1185">Reference proteome</keyword>
<gene>
    <name evidence="2" type="ORF">B0T14DRAFT_418615</name>
</gene>
<name>A0AA39XCG8_9PEZI</name>
<organism evidence="2 3">
    <name type="scientific">Immersiella caudata</name>
    <dbReference type="NCBI Taxonomy" id="314043"/>
    <lineage>
        <taxon>Eukaryota</taxon>
        <taxon>Fungi</taxon>
        <taxon>Dikarya</taxon>
        <taxon>Ascomycota</taxon>
        <taxon>Pezizomycotina</taxon>
        <taxon>Sordariomycetes</taxon>
        <taxon>Sordariomycetidae</taxon>
        <taxon>Sordariales</taxon>
        <taxon>Lasiosphaeriaceae</taxon>
        <taxon>Immersiella</taxon>
    </lineage>
</organism>
<reference evidence="2" key="1">
    <citation type="submission" date="2023-06" db="EMBL/GenBank/DDBJ databases">
        <title>Genome-scale phylogeny and comparative genomics of the fungal order Sordariales.</title>
        <authorList>
            <consortium name="Lawrence Berkeley National Laboratory"/>
            <person name="Hensen N."/>
            <person name="Bonometti L."/>
            <person name="Westerberg I."/>
            <person name="Brannstrom I.O."/>
            <person name="Guillou S."/>
            <person name="Cros-Aarteil S."/>
            <person name="Calhoun S."/>
            <person name="Haridas S."/>
            <person name="Kuo A."/>
            <person name="Mondo S."/>
            <person name="Pangilinan J."/>
            <person name="Riley R."/>
            <person name="Labutti K."/>
            <person name="Andreopoulos B."/>
            <person name="Lipzen A."/>
            <person name="Chen C."/>
            <person name="Yanf M."/>
            <person name="Daum C."/>
            <person name="Ng V."/>
            <person name="Clum A."/>
            <person name="Steindorff A."/>
            <person name="Ohm R."/>
            <person name="Martin F."/>
            <person name="Silar P."/>
            <person name="Natvig D."/>
            <person name="Lalanne C."/>
            <person name="Gautier V."/>
            <person name="Ament-Velasquez S.L."/>
            <person name="Kruys A."/>
            <person name="Hutchinson M.I."/>
            <person name="Powell A.J."/>
            <person name="Barry K."/>
            <person name="Miller A.N."/>
            <person name="Grigoriev I.V."/>
            <person name="Debuchy R."/>
            <person name="Gladieux P."/>
            <person name="Thoren M.H."/>
            <person name="Johannesson H."/>
        </authorList>
    </citation>
    <scope>NUCLEOTIDE SEQUENCE</scope>
    <source>
        <strain evidence="2">CBS 606.72</strain>
    </source>
</reference>